<evidence type="ECO:0000313" key="2">
    <source>
        <dbReference type="EMBL" id="KAH3845445.1"/>
    </source>
</evidence>
<organism evidence="2 3">
    <name type="scientific">Dreissena polymorpha</name>
    <name type="common">Zebra mussel</name>
    <name type="synonym">Mytilus polymorpha</name>
    <dbReference type="NCBI Taxonomy" id="45954"/>
    <lineage>
        <taxon>Eukaryota</taxon>
        <taxon>Metazoa</taxon>
        <taxon>Spiralia</taxon>
        <taxon>Lophotrochozoa</taxon>
        <taxon>Mollusca</taxon>
        <taxon>Bivalvia</taxon>
        <taxon>Autobranchia</taxon>
        <taxon>Heteroconchia</taxon>
        <taxon>Euheterodonta</taxon>
        <taxon>Imparidentia</taxon>
        <taxon>Neoheterodontei</taxon>
        <taxon>Myida</taxon>
        <taxon>Dreissenoidea</taxon>
        <taxon>Dreissenidae</taxon>
        <taxon>Dreissena</taxon>
    </lineage>
</organism>
<protein>
    <submittedName>
        <fullName evidence="2">Uncharacterized protein</fullName>
    </submittedName>
</protein>
<name>A0A9D4QX66_DREPO</name>
<evidence type="ECO:0000256" key="1">
    <source>
        <dbReference type="SAM" id="MobiDB-lite"/>
    </source>
</evidence>
<sequence>MDSVGDISGWITGSERKKDDVETELQTKNASLILDQHLEKLGYSEEDIKQRISSRHIKQL</sequence>
<feature type="region of interest" description="Disordered" evidence="1">
    <location>
        <begin position="1"/>
        <end position="22"/>
    </location>
</feature>
<evidence type="ECO:0000313" key="3">
    <source>
        <dbReference type="Proteomes" id="UP000828390"/>
    </source>
</evidence>
<gene>
    <name evidence="2" type="ORF">DPMN_087726</name>
</gene>
<dbReference type="AlphaFoldDB" id="A0A9D4QX66"/>
<dbReference type="EMBL" id="JAIWYP010000003">
    <property type="protein sequence ID" value="KAH3845445.1"/>
    <property type="molecule type" value="Genomic_DNA"/>
</dbReference>
<accession>A0A9D4QX66</accession>
<keyword evidence="3" id="KW-1185">Reference proteome</keyword>
<dbReference type="Proteomes" id="UP000828390">
    <property type="component" value="Unassembled WGS sequence"/>
</dbReference>
<reference evidence="2" key="1">
    <citation type="journal article" date="2019" name="bioRxiv">
        <title>The Genome of the Zebra Mussel, Dreissena polymorpha: A Resource for Invasive Species Research.</title>
        <authorList>
            <person name="McCartney M.A."/>
            <person name="Auch B."/>
            <person name="Kono T."/>
            <person name="Mallez S."/>
            <person name="Zhang Y."/>
            <person name="Obille A."/>
            <person name="Becker A."/>
            <person name="Abrahante J.E."/>
            <person name="Garbe J."/>
            <person name="Badalamenti J.P."/>
            <person name="Herman A."/>
            <person name="Mangelson H."/>
            <person name="Liachko I."/>
            <person name="Sullivan S."/>
            <person name="Sone E.D."/>
            <person name="Koren S."/>
            <person name="Silverstein K.A.T."/>
            <person name="Beckman K.B."/>
            <person name="Gohl D.M."/>
        </authorList>
    </citation>
    <scope>NUCLEOTIDE SEQUENCE</scope>
    <source>
        <strain evidence="2">Duluth1</strain>
        <tissue evidence="2">Whole animal</tissue>
    </source>
</reference>
<proteinExistence type="predicted"/>
<comment type="caution">
    <text evidence="2">The sequence shown here is derived from an EMBL/GenBank/DDBJ whole genome shotgun (WGS) entry which is preliminary data.</text>
</comment>
<reference evidence="2" key="2">
    <citation type="submission" date="2020-11" db="EMBL/GenBank/DDBJ databases">
        <authorList>
            <person name="McCartney M.A."/>
            <person name="Auch B."/>
            <person name="Kono T."/>
            <person name="Mallez S."/>
            <person name="Becker A."/>
            <person name="Gohl D.M."/>
            <person name="Silverstein K.A.T."/>
            <person name="Koren S."/>
            <person name="Bechman K.B."/>
            <person name="Herman A."/>
            <person name="Abrahante J.E."/>
            <person name="Garbe J."/>
        </authorList>
    </citation>
    <scope>NUCLEOTIDE SEQUENCE</scope>
    <source>
        <strain evidence="2">Duluth1</strain>
        <tissue evidence="2">Whole animal</tissue>
    </source>
</reference>